<sequence>MLKTRRNRVMLAIIAILLVVFGMLATTAFSRKILEPSIFAQGSGKMPGIGDYVSLGDLEVRVDEVDKPDPAEAEESMGGYHSALGGVPIEAITGCLAEPRTSSGDDEDAATSGTSGAPGDTELVLMKVTFRNNGDSPVDFRETTPPTMNLQTVNGTRATPACGTLVEAAPEDQIVEPGETLPGVGAYRVPAGEDPGWSQWTDPDTGQTATIDVGGGDEAPDTCEAADLDLSETELGPFLSIGELPLADSGFTHVNNLRLVDNQFDPCAPLSWVTLVGSPTGSDPEPAFNPTRTAVVFFTGDHLADFDMSVYQQLGEVRRTRPDEVTLSYNTYRNMEDPFLTVPYTPAGAGDPDEPPLANGRINFDTAALSDDSPFHKKVPLPYGNVHSAAPLEDAWLDIEDRNFRTEAGGVPVVCSVANDAGVSCWRDSGTWSLENGTASDYVDISFVNAMPDDRNPRIEFYTEHPSGNRPREGKTLTIPPGSRVMFHSAFIVDTTDGTLRISLAFNGSPRVLQLDSEQVQDLPVDDPDNPYGLDTSRWA</sequence>
<evidence type="ECO:0000256" key="3">
    <source>
        <dbReference type="ARBA" id="ARBA00023136"/>
    </source>
</evidence>
<evidence type="ECO:0000313" key="8">
    <source>
        <dbReference type="Proteomes" id="UP000185434"/>
    </source>
</evidence>
<dbReference type="InterPro" id="IPR025971">
    <property type="entry name" value="LppP/LprE"/>
</dbReference>
<protein>
    <submittedName>
        <fullName evidence="7">Uncharacterized protein</fullName>
    </submittedName>
</protein>
<evidence type="ECO:0000256" key="5">
    <source>
        <dbReference type="ARBA" id="ARBA00023288"/>
    </source>
</evidence>
<evidence type="ECO:0000256" key="1">
    <source>
        <dbReference type="ARBA" id="ARBA00022475"/>
    </source>
</evidence>
<evidence type="ECO:0000256" key="6">
    <source>
        <dbReference type="SAM" id="MobiDB-lite"/>
    </source>
</evidence>
<accession>A0A1L7CQB1</accession>
<evidence type="ECO:0000256" key="2">
    <source>
        <dbReference type="ARBA" id="ARBA00022729"/>
    </source>
</evidence>
<gene>
    <name evidence="7" type="ORF">CFRA_00370</name>
</gene>
<keyword evidence="8" id="KW-1185">Reference proteome</keyword>
<dbReference type="OrthoDB" id="4414459at2"/>
<organism evidence="7 8">
    <name type="scientific">Corynebacterium frankenforstense DSM 45800</name>
    <dbReference type="NCBI Taxonomy" id="1437875"/>
    <lineage>
        <taxon>Bacteria</taxon>
        <taxon>Bacillati</taxon>
        <taxon>Actinomycetota</taxon>
        <taxon>Actinomycetes</taxon>
        <taxon>Mycobacteriales</taxon>
        <taxon>Corynebacteriaceae</taxon>
        <taxon>Corynebacterium</taxon>
    </lineage>
</organism>
<dbReference type="Pfam" id="PF14041">
    <property type="entry name" value="Lipoprotein_21"/>
    <property type="match status" value="1"/>
</dbReference>
<feature type="compositionally biased region" description="Polar residues" evidence="6">
    <location>
        <begin position="144"/>
        <end position="155"/>
    </location>
</feature>
<name>A0A1L7CQB1_9CORY</name>
<proteinExistence type="predicted"/>
<reference evidence="7 8" key="1">
    <citation type="submission" date="2014-08" db="EMBL/GenBank/DDBJ databases">
        <title>Complete genome sequence of Corynebacterium frankenforstense ST18(T) (=DSM 45800(T)), isolated from raw cow milk.</title>
        <authorList>
            <person name="Ruckert C."/>
            <person name="Albersmeier A."/>
            <person name="Winkler A."/>
            <person name="Lipski A."/>
            <person name="Kalinowski J."/>
        </authorList>
    </citation>
    <scope>NUCLEOTIDE SEQUENCE [LARGE SCALE GENOMIC DNA]</scope>
    <source>
        <strain evidence="7 8">ST18</strain>
    </source>
</reference>
<keyword evidence="2" id="KW-0732">Signal</keyword>
<evidence type="ECO:0000313" key="7">
    <source>
        <dbReference type="EMBL" id="APT88001.1"/>
    </source>
</evidence>
<feature type="region of interest" description="Disordered" evidence="6">
    <location>
        <begin position="135"/>
        <end position="155"/>
    </location>
</feature>
<dbReference type="AlphaFoldDB" id="A0A1L7CQB1"/>
<keyword evidence="5" id="KW-0449">Lipoprotein</keyword>
<keyword evidence="3" id="KW-0472">Membrane</keyword>
<dbReference type="KEGG" id="cfk:CFRA_00370"/>
<keyword evidence="1" id="KW-1003">Cell membrane</keyword>
<keyword evidence="4" id="KW-0564">Palmitate</keyword>
<dbReference type="EMBL" id="CP009247">
    <property type="protein sequence ID" value="APT88001.1"/>
    <property type="molecule type" value="Genomic_DNA"/>
</dbReference>
<evidence type="ECO:0000256" key="4">
    <source>
        <dbReference type="ARBA" id="ARBA00023139"/>
    </source>
</evidence>
<dbReference type="RefSeq" id="WP_075662972.1">
    <property type="nucleotide sequence ID" value="NZ_CP009247.1"/>
</dbReference>
<feature type="region of interest" description="Disordered" evidence="6">
    <location>
        <begin position="98"/>
        <end position="120"/>
    </location>
</feature>
<feature type="region of interest" description="Disordered" evidence="6">
    <location>
        <begin position="519"/>
        <end position="540"/>
    </location>
</feature>
<dbReference type="Proteomes" id="UP000185434">
    <property type="component" value="Chromosome"/>
</dbReference>